<dbReference type="KEGG" id="fpal:HYN49_10590"/>
<proteinExistence type="predicted"/>
<reference evidence="1 2" key="1">
    <citation type="submission" date="2018-05" db="EMBL/GenBank/DDBJ databases">
        <title>Genome sequencing of Flavobacterium sp. HYN0049.</title>
        <authorList>
            <person name="Yi H."/>
            <person name="Baek C."/>
        </authorList>
    </citation>
    <scope>NUCLEOTIDE SEQUENCE [LARGE SCALE GENOMIC DNA]</scope>
    <source>
        <strain evidence="1 2">HYN0049</strain>
    </source>
</reference>
<organism evidence="1 2">
    <name type="scientific">Flavobacterium pallidum</name>
    <dbReference type="NCBI Taxonomy" id="2172098"/>
    <lineage>
        <taxon>Bacteria</taxon>
        <taxon>Pseudomonadati</taxon>
        <taxon>Bacteroidota</taxon>
        <taxon>Flavobacteriia</taxon>
        <taxon>Flavobacteriales</taxon>
        <taxon>Flavobacteriaceae</taxon>
        <taxon>Flavobacterium</taxon>
    </lineage>
</organism>
<accession>A0A2S1SIT4</accession>
<gene>
    <name evidence="1" type="ORF">HYN49_10590</name>
</gene>
<dbReference type="OrthoDB" id="792576at2"/>
<protein>
    <submittedName>
        <fullName evidence="1">Uncharacterized protein</fullName>
    </submittedName>
</protein>
<dbReference type="EMBL" id="CP029187">
    <property type="protein sequence ID" value="AWI26310.1"/>
    <property type="molecule type" value="Genomic_DNA"/>
</dbReference>
<sequence length="184" mass="22316">MDRTLKVYAKTGHLFAEIEFWYEKHNDARGRYTSFRRLYSDEEEDESKSVYPMDERDFYLQYRKFNTIDDIKQHDIDVIRKELGRDMTDPRGYDYVYDADMVLTRYVAESQRGCVGMVNIYYSFLDNVKEVKFLSATNPRYDMDISSDSLESHMQCMERIEVYRDREEPIALVWYDLKKLPVWY</sequence>
<dbReference type="RefSeq" id="WP_108904088.1">
    <property type="nucleotide sequence ID" value="NZ_CP029187.1"/>
</dbReference>
<dbReference type="AlphaFoldDB" id="A0A2S1SIT4"/>
<keyword evidence="2" id="KW-1185">Reference proteome</keyword>
<name>A0A2S1SIT4_9FLAO</name>
<evidence type="ECO:0000313" key="2">
    <source>
        <dbReference type="Proteomes" id="UP000244937"/>
    </source>
</evidence>
<dbReference type="Proteomes" id="UP000244937">
    <property type="component" value="Chromosome"/>
</dbReference>
<evidence type="ECO:0000313" key="1">
    <source>
        <dbReference type="EMBL" id="AWI26310.1"/>
    </source>
</evidence>